<feature type="domain" description="Glucose-methanol-choline oxidoreductase N-terminal" evidence="6">
    <location>
        <begin position="236"/>
        <end position="250"/>
    </location>
</feature>
<protein>
    <submittedName>
        <fullName evidence="7">Glucose-methanol-choline oxidoreductase</fullName>
    </submittedName>
</protein>
<gene>
    <name evidence="7" type="ORF">CQW44_04390</name>
</gene>
<dbReference type="InterPro" id="IPR007867">
    <property type="entry name" value="GMC_OxRtase_C"/>
</dbReference>
<dbReference type="RefSeq" id="WP_125211126.1">
    <property type="nucleotide sequence ID" value="NZ_PDER01000017.1"/>
</dbReference>
<dbReference type="AlphaFoldDB" id="A0A3R8RPD5"/>
<keyword evidence="3" id="KW-0285">Flavoprotein</keyword>
<keyword evidence="4 5" id="KW-0274">FAD</keyword>
<dbReference type="InterPro" id="IPR036188">
    <property type="entry name" value="FAD/NAD-bd_sf"/>
</dbReference>
<evidence type="ECO:0000259" key="6">
    <source>
        <dbReference type="PROSITE" id="PS00624"/>
    </source>
</evidence>
<evidence type="ECO:0000256" key="4">
    <source>
        <dbReference type="ARBA" id="ARBA00022827"/>
    </source>
</evidence>
<evidence type="ECO:0000256" key="2">
    <source>
        <dbReference type="ARBA" id="ARBA00010790"/>
    </source>
</evidence>
<evidence type="ECO:0000256" key="1">
    <source>
        <dbReference type="ARBA" id="ARBA00001974"/>
    </source>
</evidence>
<name>A0A3R8RPD5_9ACTN</name>
<evidence type="ECO:0000313" key="7">
    <source>
        <dbReference type="EMBL" id="RRQ88425.1"/>
    </source>
</evidence>
<sequence length="498" mass="51903">MSPVMGHHDVLVLGGGVAGCVLAARLSEDPARTVCLVEAGPDHGADPDTWPRSLRDAHALPRDHMWERGVAVHRLRARVLGGSSCVNGCWHTWGSAADHTEWTRAGGPRWSAAAMAPYRERAVTAMRLRPVPEREFSVWARAALAGARELGYADVDMGAPGSPGCGTPLLNALDGLRWNAAFGYLGPARTRANLTVLGEATADRLVLDGGRVVGAEVIRDGRRETLTADTYVLACGTFGSPGLLLRSGIGPADELRARGLRAEVDLPGVGANLSDQPGVFVPLAPTPDLNAALAAREKEGELYVSRMLIRAASTHCPTDGWDLHILPSAGDPLFGSLPPGEYEAGISAFLMKPASRGRVRLHSADPAEPLDIDPGFLTDPDGRDAAVLREGLEIVERLAATSALAPLAGAASGAPASELTDAELRARLGTYWHPVGTCAMGPAADPLAVTDGTGRVHGVPNLCVADASVLPSAPAANTQLPVLAAAELLADVLKEAAR</sequence>
<dbReference type="Gene3D" id="3.30.410.40">
    <property type="match status" value="1"/>
</dbReference>
<comment type="similarity">
    <text evidence="2">Belongs to the GMC oxidoreductase family.</text>
</comment>
<feature type="binding site" evidence="5">
    <location>
        <position position="431"/>
    </location>
    <ligand>
        <name>substrate</name>
    </ligand>
</feature>
<dbReference type="PANTHER" id="PTHR11552">
    <property type="entry name" value="GLUCOSE-METHANOL-CHOLINE GMC OXIDOREDUCTASE"/>
    <property type="match status" value="1"/>
</dbReference>
<dbReference type="GO" id="GO:0016614">
    <property type="term" value="F:oxidoreductase activity, acting on CH-OH group of donors"/>
    <property type="evidence" value="ECO:0007669"/>
    <property type="project" value="InterPro"/>
</dbReference>
<proteinExistence type="inferred from homology"/>
<dbReference type="EMBL" id="PDES01000002">
    <property type="protein sequence ID" value="RRQ88425.1"/>
    <property type="molecule type" value="Genomic_DNA"/>
</dbReference>
<evidence type="ECO:0000256" key="5">
    <source>
        <dbReference type="PIRSR" id="PIRSR000137-2"/>
    </source>
</evidence>
<reference evidence="7 8" key="1">
    <citation type="submission" date="2017-10" db="EMBL/GenBank/DDBJ databases">
        <title>Draft genome of actinobacteria isolated from guarana (Paullinia cupana (Mart.) Ducke.</title>
        <authorList>
            <person name="Siqueira K.A."/>
            <person name="Liotti R.G."/>
            <person name="Mendes T.A."/>
            <person name="Soares M.A."/>
        </authorList>
    </citation>
    <scope>NUCLEOTIDE SEQUENCE [LARGE SCALE GENOMIC DNA]</scope>
    <source>
        <strain evidence="7 8">199</strain>
    </source>
</reference>
<dbReference type="Pfam" id="PF05199">
    <property type="entry name" value="GMC_oxred_C"/>
    <property type="match status" value="1"/>
</dbReference>
<feature type="binding site" evidence="5">
    <location>
        <begin position="432"/>
        <end position="433"/>
    </location>
    <ligand>
        <name>FAD</name>
        <dbReference type="ChEBI" id="CHEBI:57692"/>
    </ligand>
</feature>
<comment type="cofactor">
    <cofactor evidence="1 5">
        <name>FAD</name>
        <dbReference type="ChEBI" id="CHEBI:57692"/>
    </cofactor>
</comment>
<dbReference type="Pfam" id="PF00732">
    <property type="entry name" value="GMC_oxred_N"/>
    <property type="match status" value="1"/>
</dbReference>
<dbReference type="Proteomes" id="UP000276379">
    <property type="component" value="Unassembled WGS sequence"/>
</dbReference>
<evidence type="ECO:0000256" key="3">
    <source>
        <dbReference type="ARBA" id="ARBA00022630"/>
    </source>
</evidence>
<dbReference type="PIRSF" id="PIRSF000137">
    <property type="entry name" value="Alcohol_oxidase"/>
    <property type="match status" value="1"/>
</dbReference>
<organism evidence="7 8">
    <name type="scientific">Streptomyces griseofuscus</name>
    <dbReference type="NCBI Taxonomy" id="146922"/>
    <lineage>
        <taxon>Bacteria</taxon>
        <taxon>Bacillati</taxon>
        <taxon>Actinomycetota</taxon>
        <taxon>Actinomycetes</taxon>
        <taxon>Kitasatosporales</taxon>
        <taxon>Streptomycetaceae</taxon>
        <taxon>Streptomyces</taxon>
    </lineage>
</organism>
<dbReference type="GO" id="GO:0050660">
    <property type="term" value="F:flavin adenine dinucleotide binding"/>
    <property type="evidence" value="ECO:0007669"/>
    <property type="project" value="InterPro"/>
</dbReference>
<feature type="binding site" evidence="5">
    <location>
        <position position="79"/>
    </location>
    <ligand>
        <name>FAD</name>
        <dbReference type="ChEBI" id="CHEBI:57692"/>
    </ligand>
</feature>
<dbReference type="PANTHER" id="PTHR11552:SF147">
    <property type="entry name" value="CHOLINE DEHYDROGENASE, MITOCHONDRIAL"/>
    <property type="match status" value="1"/>
</dbReference>
<dbReference type="SUPFAM" id="SSF54373">
    <property type="entry name" value="FAD-linked reductases, C-terminal domain"/>
    <property type="match status" value="1"/>
</dbReference>
<dbReference type="InterPro" id="IPR012132">
    <property type="entry name" value="GMC_OxRdtase"/>
</dbReference>
<dbReference type="PROSITE" id="PS00624">
    <property type="entry name" value="GMC_OXRED_2"/>
    <property type="match status" value="1"/>
</dbReference>
<keyword evidence="8" id="KW-1185">Reference proteome</keyword>
<dbReference type="SUPFAM" id="SSF51905">
    <property type="entry name" value="FAD/NAD(P)-binding domain"/>
    <property type="match status" value="1"/>
</dbReference>
<accession>A0A3R8RPD5</accession>
<dbReference type="Gene3D" id="3.50.50.60">
    <property type="entry name" value="FAD/NAD(P)-binding domain"/>
    <property type="match status" value="1"/>
</dbReference>
<evidence type="ECO:0000313" key="8">
    <source>
        <dbReference type="Proteomes" id="UP000276379"/>
    </source>
</evidence>
<comment type="caution">
    <text evidence="7">The sequence shown here is derived from an EMBL/GenBank/DDBJ whole genome shotgun (WGS) entry which is preliminary data.</text>
</comment>
<dbReference type="InterPro" id="IPR000172">
    <property type="entry name" value="GMC_OxRdtase_N"/>
</dbReference>